<keyword evidence="2 4" id="KW-0808">Transferase</keyword>
<evidence type="ECO:0000313" key="5">
    <source>
        <dbReference type="EMBL" id="CAG5121816.1"/>
    </source>
</evidence>
<evidence type="ECO:0000256" key="2">
    <source>
        <dbReference type="ARBA" id="ARBA00022679"/>
    </source>
</evidence>
<dbReference type="GO" id="GO:0000828">
    <property type="term" value="F:inositol hexakisphosphate kinase activity"/>
    <property type="evidence" value="ECO:0007669"/>
    <property type="project" value="TreeGrafter"/>
</dbReference>
<dbReference type="EC" id="2.7.-.-" evidence="4"/>
<dbReference type="AlphaFoldDB" id="A0A8S3Z512"/>
<reference evidence="5" key="1">
    <citation type="submission" date="2021-04" db="EMBL/GenBank/DDBJ databases">
        <authorList>
            <consortium name="Molecular Ecology Group"/>
        </authorList>
    </citation>
    <scope>NUCLEOTIDE SEQUENCE</scope>
</reference>
<dbReference type="InterPro" id="IPR005522">
    <property type="entry name" value="IPK"/>
</dbReference>
<dbReference type="SUPFAM" id="SSF56104">
    <property type="entry name" value="SAICAR synthase-like"/>
    <property type="match status" value="1"/>
</dbReference>
<comment type="similarity">
    <text evidence="1 4">Belongs to the inositol phosphokinase (IPK) family.</text>
</comment>
<gene>
    <name evidence="5" type="ORF">CUNI_LOCUS7374</name>
</gene>
<dbReference type="GO" id="GO:0032958">
    <property type="term" value="P:inositol phosphate biosynthetic process"/>
    <property type="evidence" value="ECO:0007669"/>
    <property type="project" value="InterPro"/>
</dbReference>
<proteinExistence type="inferred from homology"/>
<dbReference type="GO" id="GO:0005634">
    <property type="term" value="C:nucleus"/>
    <property type="evidence" value="ECO:0007669"/>
    <property type="project" value="TreeGrafter"/>
</dbReference>
<dbReference type="InterPro" id="IPR038286">
    <property type="entry name" value="IPK_sf"/>
</dbReference>
<dbReference type="PANTHER" id="PTHR12400">
    <property type="entry name" value="INOSITOL POLYPHOSPHATE KINASE"/>
    <property type="match status" value="1"/>
</dbReference>
<name>A0A8S3Z512_9EUPU</name>
<dbReference type="GO" id="GO:0046854">
    <property type="term" value="P:phosphatidylinositol phosphate biosynthetic process"/>
    <property type="evidence" value="ECO:0007669"/>
    <property type="project" value="TreeGrafter"/>
</dbReference>
<accession>A0A8S3Z512</accession>
<keyword evidence="3 4" id="KW-0418">Kinase</keyword>
<keyword evidence="6" id="KW-1185">Reference proteome</keyword>
<dbReference type="GO" id="GO:0005737">
    <property type="term" value="C:cytoplasm"/>
    <property type="evidence" value="ECO:0007669"/>
    <property type="project" value="TreeGrafter"/>
</dbReference>
<sequence>MATAEESPMKNQETARILTSRALRPFDHQVAGQSLILHYNKTTICKCLIQREYQFYQVMPELLRPFVPEYRGVIQLYIPDTACDDCPIDCSCSRLHTHGPSSPRLLVAATHDHCPATDQPKEGFRISQRRMKVLQKTSRISVGGNNQDNLYYFMLLEDLMSRYQNPCILDLKIGVRQHGDDAPPEKVAYQVNKCRTTTSASLGLRLCGMKRYDVVSDECETRDKMYGRQLNDEDFKSQIEQFLFSGQDLRVDLVGSILHQLTDLKNVIEQLDGYRFYSCSLLIIYEGSVEDPLEQQEDTRSSNVLHIREGSEDFQSQEGVDFKFNDDLKGLNNDISTGVIRNSEQENTDSCVCSNKTHNNLTGLCENRQLCNNKDNYCSCQCHRSFPEGTDPPGDTNNHRSRLEERLSKVDIRIVDFAHATFDGFLCDTVKHYGPDHGFLLGVNTLLEIFTELKERSV</sequence>
<dbReference type="EMBL" id="CAJHNH020001168">
    <property type="protein sequence ID" value="CAG5121816.1"/>
    <property type="molecule type" value="Genomic_DNA"/>
</dbReference>
<evidence type="ECO:0000256" key="4">
    <source>
        <dbReference type="RuleBase" id="RU363090"/>
    </source>
</evidence>
<organism evidence="5 6">
    <name type="scientific">Candidula unifasciata</name>
    <dbReference type="NCBI Taxonomy" id="100452"/>
    <lineage>
        <taxon>Eukaryota</taxon>
        <taxon>Metazoa</taxon>
        <taxon>Spiralia</taxon>
        <taxon>Lophotrochozoa</taxon>
        <taxon>Mollusca</taxon>
        <taxon>Gastropoda</taxon>
        <taxon>Heterobranchia</taxon>
        <taxon>Euthyneura</taxon>
        <taxon>Panpulmonata</taxon>
        <taxon>Eupulmonata</taxon>
        <taxon>Stylommatophora</taxon>
        <taxon>Helicina</taxon>
        <taxon>Helicoidea</taxon>
        <taxon>Geomitridae</taxon>
        <taxon>Candidula</taxon>
    </lineage>
</organism>
<dbReference type="OrthoDB" id="2573163at2759"/>
<dbReference type="Gene3D" id="3.30.470.160">
    <property type="entry name" value="Inositol polyphosphate kinase"/>
    <property type="match status" value="1"/>
</dbReference>
<evidence type="ECO:0000256" key="3">
    <source>
        <dbReference type="ARBA" id="ARBA00022777"/>
    </source>
</evidence>
<comment type="caution">
    <text evidence="5">The sequence shown here is derived from an EMBL/GenBank/DDBJ whole genome shotgun (WGS) entry which is preliminary data.</text>
</comment>
<dbReference type="Pfam" id="PF03770">
    <property type="entry name" value="IPK"/>
    <property type="match status" value="1"/>
</dbReference>
<dbReference type="Proteomes" id="UP000678393">
    <property type="component" value="Unassembled WGS sequence"/>
</dbReference>
<evidence type="ECO:0000256" key="1">
    <source>
        <dbReference type="ARBA" id="ARBA00007374"/>
    </source>
</evidence>
<dbReference type="PANTHER" id="PTHR12400:SF21">
    <property type="entry name" value="KINASE"/>
    <property type="match status" value="1"/>
</dbReference>
<protein>
    <recommendedName>
        <fullName evidence="4">Kinase</fullName>
        <ecNumber evidence="4">2.7.-.-</ecNumber>
    </recommendedName>
</protein>
<evidence type="ECO:0000313" key="6">
    <source>
        <dbReference type="Proteomes" id="UP000678393"/>
    </source>
</evidence>